<feature type="compositionally biased region" description="Basic and acidic residues" evidence="1">
    <location>
        <begin position="139"/>
        <end position="151"/>
    </location>
</feature>
<evidence type="ECO:0000313" key="4">
    <source>
        <dbReference type="Proteomes" id="UP000325529"/>
    </source>
</evidence>
<reference evidence="3 4" key="1">
    <citation type="submission" date="2017-09" db="EMBL/GenBank/DDBJ databases">
        <authorList>
            <person name="Lee N."/>
            <person name="Cho B.-K."/>
        </authorList>
    </citation>
    <scope>NUCLEOTIDE SEQUENCE [LARGE SCALE GENOMIC DNA]</scope>
    <source>
        <strain evidence="3 4">ATCC 12853</strain>
    </source>
</reference>
<evidence type="ECO:0000313" key="3">
    <source>
        <dbReference type="EMBL" id="QEU92057.1"/>
    </source>
</evidence>
<keyword evidence="2" id="KW-0732">Signal</keyword>
<proteinExistence type="predicted"/>
<name>A0A5J6GAP3_STRKN</name>
<evidence type="ECO:0000256" key="2">
    <source>
        <dbReference type="SAM" id="SignalP"/>
    </source>
</evidence>
<sequence length="307" mass="32363">MRIPRPFLAVLLTGALSASAAACSLPGGEDGGGDDGTGLERALDAIPASAADQAVTYRDVRTTRRLVAADPALYRGLAGYGILEVVQHGYTGGSVRADWGFDAKDVRASVQIGDGSLLTGHFDTDALARAMKKQGYKATDTDGGTRYKKSGDPTTYEASDSTRVSIRSNVKLGLDDPAKSLLDKDTYADIADCLGDVYEASYYAEREDADTVLFAIGGRLGKDGKSSSEKLCARAASKRAAKATAARLREKTAPDERYAGSKVTVGEGETPLITMTWKNSAKSGLRPGDNDKTGELPGLLIWGRKQG</sequence>
<dbReference type="PROSITE" id="PS51257">
    <property type="entry name" value="PROKAR_LIPOPROTEIN"/>
    <property type="match status" value="1"/>
</dbReference>
<dbReference type="RefSeq" id="WP_055557090.1">
    <property type="nucleotide sequence ID" value="NZ_CP023699.1"/>
</dbReference>
<keyword evidence="4" id="KW-1185">Reference proteome</keyword>
<feature type="chain" id="PRO_5023874603" description="Lipoprotein" evidence="2">
    <location>
        <begin position="21"/>
        <end position="307"/>
    </location>
</feature>
<dbReference type="OrthoDB" id="4307712at2"/>
<dbReference type="AlphaFoldDB" id="A0A5J6GAP3"/>
<gene>
    <name evidence="3" type="ORF">CP970_15145</name>
</gene>
<feature type="region of interest" description="Disordered" evidence="1">
    <location>
        <begin position="280"/>
        <end position="299"/>
    </location>
</feature>
<dbReference type="KEGG" id="ska:CP970_15145"/>
<feature type="region of interest" description="Disordered" evidence="1">
    <location>
        <begin position="137"/>
        <end position="160"/>
    </location>
</feature>
<dbReference type="Proteomes" id="UP000325529">
    <property type="component" value="Chromosome"/>
</dbReference>
<accession>A0A5J6GAP3</accession>
<dbReference type="EMBL" id="CP023699">
    <property type="protein sequence ID" value="QEU92057.1"/>
    <property type="molecule type" value="Genomic_DNA"/>
</dbReference>
<feature type="signal peptide" evidence="2">
    <location>
        <begin position="1"/>
        <end position="20"/>
    </location>
</feature>
<evidence type="ECO:0000256" key="1">
    <source>
        <dbReference type="SAM" id="MobiDB-lite"/>
    </source>
</evidence>
<organism evidence="3 4">
    <name type="scientific">Streptomyces kanamyceticus</name>
    <dbReference type="NCBI Taxonomy" id="1967"/>
    <lineage>
        <taxon>Bacteria</taxon>
        <taxon>Bacillati</taxon>
        <taxon>Actinomycetota</taxon>
        <taxon>Actinomycetes</taxon>
        <taxon>Kitasatosporales</taxon>
        <taxon>Streptomycetaceae</taxon>
        <taxon>Streptomyces</taxon>
    </lineage>
</organism>
<protein>
    <recommendedName>
        <fullName evidence="5">Lipoprotein</fullName>
    </recommendedName>
</protein>
<evidence type="ECO:0008006" key="5">
    <source>
        <dbReference type="Google" id="ProtNLM"/>
    </source>
</evidence>